<evidence type="ECO:0000313" key="1">
    <source>
        <dbReference type="EMBL" id="KAJ7707840.1"/>
    </source>
</evidence>
<proteinExistence type="predicted"/>
<dbReference type="AlphaFoldDB" id="A0AAD7MA80"/>
<sequence length="104" mass="11670">MSFRFVSYQAEPGSQPLSGGNVYENNLKWSQYTPEEAAGKNSALRQRTFASSITLDHLKVSAEQLHEIYRWDATAVDGPVDFSRTKVASQFAMWRHSVTGPAFL</sequence>
<dbReference type="EMBL" id="JARKIB010000442">
    <property type="protein sequence ID" value="KAJ7707840.1"/>
    <property type="molecule type" value="Genomic_DNA"/>
</dbReference>
<protein>
    <submittedName>
        <fullName evidence="1">Uncharacterized protein</fullName>
    </submittedName>
</protein>
<name>A0AAD7MA80_9AGAR</name>
<organism evidence="1 2">
    <name type="scientific">Mycena metata</name>
    <dbReference type="NCBI Taxonomy" id="1033252"/>
    <lineage>
        <taxon>Eukaryota</taxon>
        <taxon>Fungi</taxon>
        <taxon>Dikarya</taxon>
        <taxon>Basidiomycota</taxon>
        <taxon>Agaricomycotina</taxon>
        <taxon>Agaricomycetes</taxon>
        <taxon>Agaricomycetidae</taxon>
        <taxon>Agaricales</taxon>
        <taxon>Marasmiineae</taxon>
        <taxon>Mycenaceae</taxon>
        <taxon>Mycena</taxon>
    </lineage>
</organism>
<comment type="caution">
    <text evidence="1">The sequence shown here is derived from an EMBL/GenBank/DDBJ whole genome shotgun (WGS) entry which is preliminary data.</text>
</comment>
<gene>
    <name evidence="1" type="ORF">B0H16DRAFT_1746467</name>
</gene>
<dbReference type="Proteomes" id="UP001215598">
    <property type="component" value="Unassembled WGS sequence"/>
</dbReference>
<reference evidence="1" key="1">
    <citation type="submission" date="2023-03" db="EMBL/GenBank/DDBJ databases">
        <title>Massive genome expansion in bonnet fungi (Mycena s.s.) driven by repeated elements and novel gene families across ecological guilds.</title>
        <authorList>
            <consortium name="Lawrence Berkeley National Laboratory"/>
            <person name="Harder C.B."/>
            <person name="Miyauchi S."/>
            <person name="Viragh M."/>
            <person name="Kuo A."/>
            <person name="Thoen E."/>
            <person name="Andreopoulos B."/>
            <person name="Lu D."/>
            <person name="Skrede I."/>
            <person name="Drula E."/>
            <person name="Henrissat B."/>
            <person name="Morin E."/>
            <person name="Kohler A."/>
            <person name="Barry K."/>
            <person name="LaButti K."/>
            <person name="Morin E."/>
            <person name="Salamov A."/>
            <person name="Lipzen A."/>
            <person name="Mereny Z."/>
            <person name="Hegedus B."/>
            <person name="Baldrian P."/>
            <person name="Stursova M."/>
            <person name="Weitz H."/>
            <person name="Taylor A."/>
            <person name="Grigoriev I.V."/>
            <person name="Nagy L.G."/>
            <person name="Martin F."/>
            <person name="Kauserud H."/>
        </authorList>
    </citation>
    <scope>NUCLEOTIDE SEQUENCE</scope>
    <source>
        <strain evidence="1">CBHHK182m</strain>
    </source>
</reference>
<accession>A0AAD7MA80</accession>
<keyword evidence="2" id="KW-1185">Reference proteome</keyword>
<evidence type="ECO:0000313" key="2">
    <source>
        <dbReference type="Proteomes" id="UP001215598"/>
    </source>
</evidence>